<evidence type="ECO:0000259" key="2">
    <source>
        <dbReference type="Pfam" id="PF01073"/>
    </source>
</evidence>
<gene>
    <name evidence="3" type="ORF">BU085_02195</name>
</gene>
<dbReference type="PANTHER" id="PTHR10366:SF564">
    <property type="entry name" value="STEROL-4-ALPHA-CARBOXYLATE 3-DEHYDROGENASE, DECARBOXYLATING"/>
    <property type="match status" value="1"/>
</dbReference>
<evidence type="ECO:0000313" key="3">
    <source>
        <dbReference type="EMBL" id="PTI52294.1"/>
    </source>
</evidence>
<dbReference type="GO" id="GO:0016616">
    <property type="term" value="F:oxidoreductase activity, acting on the CH-OH group of donors, NAD or NADP as acceptor"/>
    <property type="evidence" value="ECO:0007669"/>
    <property type="project" value="InterPro"/>
</dbReference>
<dbReference type="AlphaFoldDB" id="A0A2T4Q355"/>
<keyword evidence="1" id="KW-0560">Oxidoreductase</keyword>
<dbReference type="EMBL" id="PZEV01000004">
    <property type="protein sequence ID" value="PTI52294.1"/>
    <property type="molecule type" value="Genomic_DNA"/>
</dbReference>
<evidence type="ECO:0000313" key="4">
    <source>
        <dbReference type="Proteomes" id="UP000240717"/>
    </source>
</evidence>
<reference evidence="3 4" key="1">
    <citation type="journal article" date="2016" name="Front. Microbiol.">
        <title>Comprehensive Phylogenetic Analysis of Bovine Non-aureus Staphylococci Species Based on Whole-Genome Sequencing.</title>
        <authorList>
            <person name="Naushad S."/>
            <person name="Barkema H.W."/>
            <person name="Luby C."/>
            <person name="Condas L.A."/>
            <person name="Nobrega D.B."/>
            <person name="Carson D.A."/>
            <person name="De Buck J."/>
        </authorList>
    </citation>
    <scope>NUCLEOTIDE SEQUENCE [LARGE SCALE GENOMIC DNA]</scope>
    <source>
        <strain evidence="3 4">SNUC 2993</strain>
    </source>
</reference>
<accession>A0A2T4Q355</accession>
<dbReference type="RefSeq" id="WP_107533072.1">
    <property type="nucleotide sequence ID" value="NZ_PZEV01000004.1"/>
</dbReference>
<dbReference type="FunFam" id="3.40.50.720:FF:000336">
    <property type="entry name" value="Aldehyde reductase"/>
    <property type="match status" value="1"/>
</dbReference>
<dbReference type="InterPro" id="IPR036291">
    <property type="entry name" value="NAD(P)-bd_dom_sf"/>
</dbReference>
<comment type="caution">
    <text evidence="3">The sequence shown here is derived from an EMBL/GenBank/DDBJ whole genome shotgun (WGS) entry which is preliminary data.</text>
</comment>
<dbReference type="Gene3D" id="3.40.50.720">
    <property type="entry name" value="NAD(P)-binding Rossmann-like Domain"/>
    <property type="match status" value="1"/>
</dbReference>
<evidence type="ECO:0000256" key="1">
    <source>
        <dbReference type="ARBA" id="ARBA00023002"/>
    </source>
</evidence>
<dbReference type="InterPro" id="IPR050425">
    <property type="entry name" value="NAD(P)_dehydrat-like"/>
</dbReference>
<proteinExistence type="predicted"/>
<protein>
    <submittedName>
        <fullName evidence="3">Aldehyde reductase</fullName>
    </submittedName>
</protein>
<dbReference type="GO" id="GO:0006694">
    <property type="term" value="P:steroid biosynthetic process"/>
    <property type="evidence" value="ECO:0007669"/>
    <property type="project" value="InterPro"/>
</dbReference>
<dbReference type="SUPFAM" id="SSF51735">
    <property type="entry name" value="NAD(P)-binding Rossmann-fold domains"/>
    <property type="match status" value="1"/>
</dbReference>
<sequence length="342" mass="38140">MNEQVLVTGGSGFLGMRIISELLKDGYEVRTTLRSLDKKKQVIKTLNDHHIKTEKLSFVEADLSKDEHWNEAMKDCKYVLSVASPVFFDIPEDETEVIRPAIEGIQRILRAAEKANVKRVVMTSNFGAVGFSNKDQSSITTEENWTNQDEPGLSAYEKSKLLAEKAAWDFVKNKDNDLEFATINPVAMLGPSLDSHVSGSFNIIKNLVDGSLKRVPNIPLNVVDVRDVARLHILAMTTPEANNQRFIATADGQISMPEIAQLIKHQRPELATQTSTKKLPNFVLGLGAKFNKEAKEGKLLLDMNRNVSNEHAKSILGWRPIGTQEEAILEALDSMAKYNLIK</sequence>
<dbReference type="Proteomes" id="UP000240717">
    <property type="component" value="Unassembled WGS sequence"/>
</dbReference>
<organism evidence="3 4">
    <name type="scientific">Staphylococcus warneri</name>
    <dbReference type="NCBI Taxonomy" id="1292"/>
    <lineage>
        <taxon>Bacteria</taxon>
        <taxon>Bacillati</taxon>
        <taxon>Bacillota</taxon>
        <taxon>Bacilli</taxon>
        <taxon>Bacillales</taxon>
        <taxon>Staphylococcaceae</taxon>
        <taxon>Staphylococcus</taxon>
    </lineage>
</organism>
<feature type="domain" description="3-beta hydroxysteroid dehydrogenase/isomerase" evidence="2">
    <location>
        <begin position="6"/>
        <end position="239"/>
    </location>
</feature>
<dbReference type="PANTHER" id="PTHR10366">
    <property type="entry name" value="NAD DEPENDENT EPIMERASE/DEHYDRATASE"/>
    <property type="match status" value="1"/>
</dbReference>
<dbReference type="InterPro" id="IPR002225">
    <property type="entry name" value="3Beta_OHSteriod_DH/Estase"/>
</dbReference>
<dbReference type="STRING" id="1194526.A284_00945"/>
<dbReference type="CDD" id="cd05227">
    <property type="entry name" value="AR_SDR_e"/>
    <property type="match status" value="1"/>
</dbReference>
<name>A0A2T4Q355_STAWA</name>
<dbReference type="Pfam" id="PF01073">
    <property type="entry name" value="3Beta_HSD"/>
    <property type="match status" value="1"/>
</dbReference>